<reference evidence="1 2" key="1">
    <citation type="submission" date="2022-09" db="EMBL/GenBank/DDBJ databases">
        <title>Interaction between co-microsymbionts with complementary sets of symbiotic genes in legume-rhizobium systems.</title>
        <authorList>
            <person name="Safronova V."/>
            <person name="Sazanova A."/>
            <person name="Afonin A."/>
            <person name="Chirak E."/>
        </authorList>
    </citation>
    <scope>NUCLEOTIDE SEQUENCE [LARGE SCALE GENOMIC DNA]</scope>
    <source>
        <strain evidence="1 2">A18/4-1</strain>
    </source>
</reference>
<dbReference type="Proteomes" id="UP001061862">
    <property type="component" value="Chromosome"/>
</dbReference>
<evidence type="ECO:0000313" key="1">
    <source>
        <dbReference type="EMBL" id="UXN69900.1"/>
    </source>
</evidence>
<protein>
    <submittedName>
        <fullName evidence="1">Uncharacterized protein</fullName>
    </submittedName>
</protein>
<accession>A0ABY6CCE5</accession>
<keyword evidence="2" id="KW-1185">Reference proteome</keyword>
<evidence type="ECO:0000313" key="2">
    <source>
        <dbReference type="Proteomes" id="UP001061862"/>
    </source>
</evidence>
<sequence>MSLEIPFATAAALGGQAGIAAAVATFKAALTAHAKTVGIPKPVAHPLVESIVYQHAGVFVILDPEPEDPPAELTRIAKNAIWERATDDEAEQMEMVLAAQPVRIRRIYEGATHIDQAHELYALLNAAMTQLFGEDRAAELLAPTD</sequence>
<dbReference type="EMBL" id="CP104965">
    <property type="protein sequence ID" value="UXN69900.1"/>
    <property type="molecule type" value="Genomic_DNA"/>
</dbReference>
<proteinExistence type="predicted"/>
<gene>
    <name evidence="1" type="ORF">N8A98_22275</name>
</gene>
<dbReference type="RefSeq" id="WP_262168588.1">
    <property type="nucleotide sequence ID" value="NZ_CP104965.1"/>
</dbReference>
<name>A0ABY6CCE5_9HYPH</name>
<organism evidence="1 2">
    <name type="scientific">Devosia neptuniae</name>
    <dbReference type="NCBI Taxonomy" id="191302"/>
    <lineage>
        <taxon>Bacteria</taxon>
        <taxon>Pseudomonadati</taxon>
        <taxon>Pseudomonadota</taxon>
        <taxon>Alphaproteobacteria</taxon>
        <taxon>Hyphomicrobiales</taxon>
        <taxon>Devosiaceae</taxon>
        <taxon>Devosia</taxon>
    </lineage>
</organism>